<feature type="compositionally biased region" description="Low complexity" evidence="1">
    <location>
        <begin position="33"/>
        <end position="64"/>
    </location>
</feature>
<accession>A0ABW2Q9N8</accession>
<keyword evidence="5" id="KW-1185">Reference proteome</keyword>
<dbReference type="Pfam" id="PF19843">
    <property type="entry name" value="DUF6318"/>
    <property type="match status" value="1"/>
</dbReference>
<evidence type="ECO:0000256" key="2">
    <source>
        <dbReference type="SAM" id="SignalP"/>
    </source>
</evidence>
<evidence type="ECO:0000313" key="4">
    <source>
        <dbReference type="EMBL" id="MFC7404123.1"/>
    </source>
</evidence>
<evidence type="ECO:0000256" key="1">
    <source>
        <dbReference type="SAM" id="MobiDB-lite"/>
    </source>
</evidence>
<dbReference type="RefSeq" id="WP_382391222.1">
    <property type="nucleotide sequence ID" value="NZ_JBHTCQ010000001.1"/>
</dbReference>
<reference evidence="5" key="1">
    <citation type="journal article" date="2019" name="Int. J. Syst. Evol. Microbiol.">
        <title>The Global Catalogue of Microorganisms (GCM) 10K type strain sequencing project: providing services to taxonomists for standard genome sequencing and annotation.</title>
        <authorList>
            <consortium name="The Broad Institute Genomics Platform"/>
            <consortium name="The Broad Institute Genome Sequencing Center for Infectious Disease"/>
            <person name="Wu L."/>
            <person name="Ma J."/>
        </authorList>
    </citation>
    <scope>NUCLEOTIDE SEQUENCE [LARGE SCALE GENOMIC DNA]</scope>
    <source>
        <strain evidence="5">JCM 1490</strain>
    </source>
</reference>
<proteinExistence type="predicted"/>
<dbReference type="Proteomes" id="UP001596455">
    <property type="component" value="Unassembled WGS sequence"/>
</dbReference>
<protein>
    <submittedName>
        <fullName evidence="4">DUF6318 family protein</fullName>
    </submittedName>
</protein>
<feature type="domain" description="DUF6318" evidence="3">
    <location>
        <begin position="61"/>
        <end position="196"/>
    </location>
</feature>
<organism evidence="4 5">
    <name type="scientific">Georgenia alba</name>
    <dbReference type="NCBI Taxonomy" id="2233858"/>
    <lineage>
        <taxon>Bacteria</taxon>
        <taxon>Bacillati</taxon>
        <taxon>Actinomycetota</taxon>
        <taxon>Actinomycetes</taxon>
        <taxon>Micrococcales</taxon>
        <taxon>Bogoriellaceae</taxon>
        <taxon>Georgenia</taxon>
    </lineage>
</organism>
<sequence length="208" mass="21934">MTQGVSGRRRLAAVGAAALVVAGLAACDGASGEPTETPSETESATQTGSPTPEETPSAPESPTPDSRIEVEDVGGAIAAAEYFLELYTYSRATGDLSAWREMSDPECNFCSNIAENTESRYSSGGHIEGGEMTIERTSGTAPTDSSPYFGVDAHIVEGVSEHYSPDEAEPEVLPAVRHVMVMALQYEDGRWIIRGVEVLSSEEVEGGN</sequence>
<comment type="caution">
    <text evidence="4">The sequence shown here is derived from an EMBL/GenBank/DDBJ whole genome shotgun (WGS) entry which is preliminary data.</text>
</comment>
<feature type="region of interest" description="Disordered" evidence="1">
    <location>
        <begin position="28"/>
        <end position="68"/>
    </location>
</feature>
<feature type="signal peptide" evidence="2">
    <location>
        <begin position="1"/>
        <end position="26"/>
    </location>
</feature>
<keyword evidence="2" id="KW-0732">Signal</keyword>
<dbReference type="InterPro" id="IPR046281">
    <property type="entry name" value="DUF6318"/>
</dbReference>
<evidence type="ECO:0000313" key="5">
    <source>
        <dbReference type="Proteomes" id="UP001596455"/>
    </source>
</evidence>
<name>A0ABW2Q9N8_9MICO</name>
<gene>
    <name evidence="4" type="ORF">ACFQQL_03295</name>
</gene>
<dbReference type="EMBL" id="JBHTCQ010000001">
    <property type="protein sequence ID" value="MFC7404123.1"/>
    <property type="molecule type" value="Genomic_DNA"/>
</dbReference>
<evidence type="ECO:0000259" key="3">
    <source>
        <dbReference type="Pfam" id="PF19843"/>
    </source>
</evidence>
<feature type="chain" id="PRO_5047343844" evidence="2">
    <location>
        <begin position="27"/>
        <end position="208"/>
    </location>
</feature>